<comment type="caution">
    <text evidence="9">The sequence shown here is derived from an EMBL/GenBank/DDBJ whole genome shotgun (WGS) entry which is preliminary data.</text>
</comment>
<dbReference type="InterPro" id="IPR042321">
    <property type="entry name" value="Ima1"/>
</dbReference>
<dbReference type="GO" id="GO:0044732">
    <property type="term" value="C:mitotic spindle pole body"/>
    <property type="evidence" value="ECO:0007669"/>
    <property type="project" value="TreeGrafter"/>
</dbReference>
<organism evidence="9 10">
    <name type="scientific">Xylaria bambusicola</name>
    <dbReference type="NCBI Taxonomy" id="326684"/>
    <lineage>
        <taxon>Eukaryota</taxon>
        <taxon>Fungi</taxon>
        <taxon>Dikarya</taxon>
        <taxon>Ascomycota</taxon>
        <taxon>Pezizomycotina</taxon>
        <taxon>Sordariomycetes</taxon>
        <taxon>Xylariomycetidae</taxon>
        <taxon>Xylariales</taxon>
        <taxon>Xylariaceae</taxon>
        <taxon>Xylaria</taxon>
    </lineage>
</organism>
<evidence type="ECO:0000313" key="10">
    <source>
        <dbReference type="Proteomes" id="UP001305414"/>
    </source>
</evidence>
<dbReference type="GO" id="GO:0005637">
    <property type="term" value="C:nuclear inner membrane"/>
    <property type="evidence" value="ECO:0007669"/>
    <property type="project" value="UniProtKB-SubCell"/>
</dbReference>
<evidence type="ECO:0000256" key="7">
    <source>
        <dbReference type="SAM" id="Phobius"/>
    </source>
</evidence>
<gene>
    <name evidence="9" type="ORF">RRF57_008305</name>
</gene>
<reference evidence="9 10" key="1">
    <citation type="submission" date="2023-10" db="EMBL/GenBank/DDBJ databases">
        <title>Draft genome sequence of Xylaria bambusicola isolate GMP-LS, the root and basal stem rot pathogen of sugarcane in Indonesia.</title>
        <authorList>
            <person name="Selvaraj P."/>
            <person name="Muralishankar V."/>
            <person name="Muruganantham S."/>
            <person name="Sp S."/>
            <person name="Haryani S."/>
            <person name="Lau K.J.X."/>
            <person name="Naqvi N.I."/>
        </authorList>
    </citation>
    <scope>NUCLEOTIDE SEQUENCE [LARGE SCALE GENOMIC DNA]</scope>
    <source>
        <strain evidence="9">GMP-LS</strain>
    </source>
</reference>
<dbReference type="GO" id="GO:0034992">
    <property type="term" value="C:microtubule organizing center attachment site"/>
    <property type="evidence" value="ECO:0007669"/>
    <property type="project" value="TreeGrafter"/>
</dbReference>
<keyword evidence="10" id="KW-1185">Reference proteome</keyword>
<feature type="transmembrane region" description="Helical" evidence="7">
    <location>
        <begin position="699"/>
        <end position="717"/>
    </location>
</feature>
<dbReference type="GO" id="GO:0071765">
    <property type="term" value="P:nuclear inner membrane organization"/>
    <property type="evidence" value="ECO:0007669"/>
    <property type="project" value="InterPro"/>
</dbReference>
<feature type="compositionally biased region" description="Polar residues" evidence="6">
    <location>
        <begin position="559"/>
        <end position="568"/>
    </location>
</feature>
<dbReference type="InterPro" id="IPR018617">
    <property type="entry name" value="Ima1_N"/>
</dbReference>
<feature type="region of interest" description="Disordered" evidence="6">
    <location>
        <begin position="480"/>
        <end position="500"/>
    </location>
</feature>
<evidence type="ECO:0000256" key="5">
    <source>
        <dbReference type="ARBA" id="ARBA00023242"/>
    </source>
</evidence>
<dbReference type="Proteomes" id="UP001305414">
    <property type="component" value="Unassembled WGS sequence"/>
</dbReference>
<dbReference type="PANTHER" id="PTHR28538">
    <property type="entry name" value="INTEGRAL INNER NUCLEAR MEMBRANE PROTEIN IMA1"/>
    <property type="match status" value="1"/>
</dbReference>
<feature type="region of interest" description="Disordered" evidence="6">
    <location>
        <begin position="522"/>
        <end position="591"/>
    </location>
</feature>
<evidence type="ECO:0000313" key="9">
    <source>
        <dbReference type="EMBL" id="KAK5632591.1"/>
    </source>
</evidence>
<evidence type="ECO:0000256" key="2">
    <source>
        <dbReference type="ARBA" id="ARBA00022692"/>
    </source>
</evidence>
<feature type="transmembrane region" description="Helical" evidence="7">
    <location>
        <begin position="294"/>
        <end position="313"/>
    </location>
</feature>
<protein>
    <recommendedName>
        <fullName evidence="8">Ima1 N-terminal domain-containing protein</fullName>
    </recommendedName>
</protein>
<dbReference type="GO" id="GO:0034506">
    <property type="term" value="C:chromosome, centromeric core domain"/>
    <property type="evidence" value="ECO:0007669"/>
    <property type="project" value="TreeGrafter"/>
</dbReference>
<evidence type="ECO:0000259" key="8">
    <source>
        <dbReference type="Pfam" id="PF09779"/>
    </source>
</evidence>
<evidence type="ECO:0000256" key="4">
    <source>
        <dbReference type="ARBA" id="ARBA00023136"/>
    </source>
</evidence>
<feature type="transmembrane region" description="Helical" evidence="7">
    <location>
        <begin position="627"/>
        <end position="644"/>
    </location>
</feature>
<evidence type="ECO:0000256" key="1">
    <source>
        <dbReference type="ARBA" id="ARBA00004473"/>
    </source>
</evidence>
<keyword evidence="5" id="KW-0539">Nucleus</keyword>
<name>A0AAN7UV32_9PEZI</name>
<feature type="domain" description="Ima1 N-terminal" evidence="8">
    <location>
        <begin position="10"/>
        <end position="157"/>
    </location>
</feature>
<dbReference type="AlphaFoldDB" id="A0AAN7UV32"/>
<dbReference type="Pfam" id="PF09779">
    <property type="entry name" value="Ima1_N"/>
    <property type="match status" value="1"/>
</dbReference>
<dbReference type="PANTHER" id="PTHR28538:SF1">
    <property type="entry name" value="INTEGRAL INNER NUCLEAR MEMBRANE PROTEIN IMA1"/>
    <property type="match status" value="1"/>
</dbReference>
<keyword evidence="2 7" id="KW-0812">Transmembrane</keyword>
<dbReference type="EMBL" id="JAWHQM010000025">
    <property type="protein sequence ID" value="KAK5632591.1"/>
    <property type="molecule type" value="Genomic_DNA"/>
</dbReference>
<evidence type="ECO:0000256" key="6">
    <source>
        <dbReference type="SAM" id="MobiDB-lite"/>
    </source>
</evidence>
<proteinExistence type="predicted"/>
<feature type="transmembrane region" description="Helical" evidence="7">
    <location>
        <begin position="665"/>
        <end position="687"/>
    </location>
</feature>
<accession>A0AAN7UV32</accession>
<keyword evidence="3 7" id="KW-1133">Transmembrane helix</keyword>
<evidence type="ECO:0000256" key="3">
    <source>
        <dbReference type="ARBA" id="ARBA00022989"/>
    </source>
</evidence>
<sequence>MGTLRSRAFLRCFYCGRRSNIRFEFQKSFHCSNCDATNWLDQVKQPPTLFPSINGDITDPPAAPESLERNSVQFATPRSSLPRPPSNLIAAGVEADPTFCASCLRNQQMLNSSLAQFEWPDDSTAAEQSARERKYWALRKDLEKRYPQVCEKCLPKVNQKLHQASYKAQTDHLRRMIDRTRSQRITPKKRGVLDAVDFLGRSSWHVGFILHAAWHLIMLSLHLTEPYASTPQDDHWVPVTLGAFHRMIASMLPYSDRLMWWAISLGMCSFPWNPRFKQSIRGFTSHILGFRQWYSYQLLALLVRLVAFSIARYSRAQRLPSSAQLGAQVIIPLLMIQVYSAAKKSIHTDTSPLFRQPAKLAAGLHVASYEQSTANEPNDLGTILDEISHSTSSQQGPATAIPPQQSLIAGLRGDRNPPMPTSHLTNGSVRSSQQELHYDDEMDWSPSASQHRAFSSYNPYKIKNTNPRFSDVPTEPKPGPIWYKVPPAPTNPAQRLRNPPMRPIIRENPKEKENFFQSTGRQLDFGGRSQESSSELHIAPPRFHAPQTKDDPRDGLSNMFANSFSISPSPSPEGKRKRNAGKSGTSDFAAQGDTIVPNRTMTRVVELVALLAALCLWIYALGNEGQYGQGIALVSVCTCLYVSIRLAADLKIDQQIRGRIRPSTLVSLSPQVALVQTIVIILFMWHIWSGISITVSSGVYGNTLFGAIILHHMVHIFT</sequence>
<feature type="transmembrane region" description="Helical" evidence="7">
    <location>
        <begin position="604"/>
        <end position="621"/>
    </location>
</feature>
<keyword evidence="4 7" id="KW-0472">Membrane</keyword>
<comment type="subcellular location">
    <subcellularLocation>
        <location evidence="1">Nucleus inner membrane</location>
        <topology evidence="1">Multi-pass membrane protein</topology>
    </subcellularLocation>
</comment>